<keyword evidence="2" id="KW-1185">Reference proteome</keyword>
<comment type="caution">
    <text evidence="1">The sequence shown here is derived from an EMBL/GenBank/DDBJ whole genome shotgun (WGS) entry which is preliminary data.</text>
</comment>
<dbReference type="AlphaFoldDB" id="A0A3E2H3M7"/>
<dbReference type="InterPro" id="IPR052895">
    <property type="entry name" value="HetReg/Transcr_Mod"/>
</dbReference>
<protein>
    <submittedName>
        <fullName evidence="1">Uncharacterized protein</fullName>
    </submittedName>
</protein>
<sequence length="475" mass="54762">MAIFEYIHVASTKDIRLIILAPGDIARPIRCKLINTNLESAPPYKAISYEWRTINEGELPIILNGSQFYVRQAQEVIVWLGPGNSDGDLAMSYIKQIGRHHPSPQLLLYPYPYIVDEIDGFEESAGEVSAFADWCQRSYWQRIWIVQEIQFARKLIIHCGWQSIPWEVFSCALQYLRRDSRLSVDKRRIVSSLPAFLDDFRESRRRARLLKDWLNIFNRSSCTDPRDKIYALISLASDCRDILIADYSKSLAEVYKDVLNLYRNNVGLFSFSCFLQNNLWKKAEAIKLTAQDTDAVWICGMFYGSVLLIDDKREFSNNELAPKNVIAGFTTSQDLERCENDAVSMNNYGSFQFMSRDLSMHHIEIGSSFWNEQQPLNFDNLVNTSGTDLRENIVSYWFKTGDNLYGFAPTQARDGDLVLRFPYSKVALIFRENIGNWSLSMWKGNPRDPPSVFLGSDKAIFLRLSYKNLQILTAI</sequence>
<feature type="non-terminal residue" evidence="1">
    <location>
        <position position="1"/>
    </location>
</feature>
<evidence type="ECO:0000313" key="1">
    <source>
        <dbReference type="EMBL" id="RFU27969.1"/>
    </source>
</evidence>
<accession>A0A3E2H3M7</accession>
<dbReference type="PANTHER" id="PTHR24148">
    <property type="entry name" value="ANKYRIN REPEAT DOMAIN-CONTAINING PROTEIN 39 HOMOLOG-RELATED"/>
    <property type="match status" value="1"/>
</dbReference>
<dbReference type="Proteomes" id="UP000258309">
    <property type="component" value="Unassembled WGS sequence"/>
</dbReference>
<proteinExistence type="predicted"/>
<dbReference type="EMBL" id="NCSJ02000182">
    <property type="protein sequence ID" value="RFU27969.1"/>
    <property type="molecule type" value="Genomic_DNA"/>
</dbReference>
<organism evidence="1 2">
    <name type="scientific">Scytalidium lignicola</name>
    <name type="common">Hyphomycete</name>
    <dbReference type="NCBI Taxonomy" id="5539"/>
    <lineage>
        <taxon>Eukaryota</taxon>
        <taxon>Fungi</taxon>
        <taxon>Dikarya</taxon>
        <taxon>Ascomycota</taxon>
        <taxon>Pezizomycotina</taxon>
        <taxon>Leotiomycetes</taxon>
        <taxon>Leotiomycetes incertae sedis</taxon>
        <taxon>Scytalidium</taxon>
    </lineage>
</organism>
<dbReference type="OrthoDB" id="3600004at2759"/>
<name>A0A3E2H3M7_SCYLI</name>
<feature type="non-terminal residue" evidence="1">
    <location>
        <position position="475"/>
    </location>
</feature>
<dbReference type="PANTHER" id="PTHR24148:SF73">
    <property type="entry name" value="HET DOMAIN PROTEIN (AFU_ORTHOLOGUE AFUA_8G01020)"/>
    <property type="match status" value="1"/>
</dbReference>
<evidence type="ECO:0000313" key="2">
    <source>
        <dbReference type="Proteomes" id="UP000258309"/>
    </source>
</evidence>
<reference evidence="1 2" key="1">
    <citation type="submission" date="2018-05" db="EMBL/GenBank/DDBJ databases">
        <title>Draft genome sequence of Scytalidium lignicola DSM 105466, a ubiquitous saprotrophic fungus.</title>
        <authorList>
            <person name="Buettner E."/>
            <person name="Gebauer A.M."/>
            <person name="Hofrichter M."/>
            <person name="Liers C."/>
            <person name="Kellner H."/>
        </authorList>
    </citation>
    <scope>NUCLEOTIDE SEQUENCE [LARGE SCALE GENOMIC DNA]</scope>
    <source>
        <strain evidence="1 2">DSM 105466</strain>
    </source>
</reference>
<gene>
    <name evidence="1" type="ORF">B7463_g8359</name>
</gene>